<dbReference type="PANTHER" id="PTHR35567:SF1">
    <property type="entry name" value="CONSERVED FUNGAL PROTEIN (AFU_ORTHOLOGUE AFUA_1G14230)"/>
    <property type="match status" value="1"/>
</dbReference>
<dbReference type="AlphaFoldDB" id="A0A0C1RLW2"/>
<dbReference type="EMBL" id="CP037899">
    <property type="protein sequence ID" value="QDQ43052.1"/>
    <property type="molecule type" value="Genomic_DNA"/>
</dbReference>
<sequence length="172" mass="19147">MKNFLLTTFFFFFQFSLLFGQKNSGLVLPSHTMIVLVAEAKGVQIYSSQPQIGKKNSFEWKLTAPQALLFDKSGKQIGKHYAGPSWELNDGSKITALLPPLAKVEQKTAVPWLLLKVKNHEGKGLLSNVQYVIRVATLGGLPPKKAPAKENQCSKISYRATYLFLARSTQSF</sequence>
<organism evidence="2 4">
    <name type="scientific">Methylacidiphilum kamchatkense Kam1</name>
    <dbReference type="NCBI Taxonomy" id="1202785"/>
    <lineage>
        <taxon>Bacteria</taxon>
        <taxon>Pseudomonadati</taxon>
        <taxon>Verrucomicrobiota</taxon>
        <taxon>Methylacidiphilae</taxon>
        <taxon>Methylacidiphilales</taxon>
        <taxon>Methylacidiphilaceae</taxon>
        <taxon>Methylacidiphilum (ex Ratnadevi et al. 2023)</taxon>
    </lineage>
</organism>
<proteinExistence type="predicted"/>
<evidence type="ECO:0000313" key="2">
    <source>
        <dbReference type="EMBL" id="QDQ43052.1"/>
    </source>
</evidence>
<dbReference type="RefSeq" id="WP_039720950.1">
    <property type="nucleotide sequence ID" value="NZ_JQNX01000002.1"/>
</dbReference>
<evidence type="ECO:0000313" key="1">
    <source>
        <dbReference type="EMBL" id="KIE59047.1"/>
    </source>
</evidence>
<reference evidence="2" key="2">
    <citation type="journal article" date="2019" name="BMC Genomics">
        <title>Complete genome sequence analysis of the thermoacidophilic verrucomicrobial methanotroph 'Candidatus Methylacidiphilum kamchatkense' strain Kam1 and comparison with its closest relatives.</title>
        <authorList>
            <person name="Kruse T."/>
            <person name="Ratnadevi C.M."/>
            <person name="Erikstad H.A."/>
            <person name="Birkeland N.K."/>
        </authorList>
    </citation>
    <scope>NUCLEOTIDE SEQUENCE</scope>
    <source>
        <strain evidence="2">Kam1</strain>
    </source>
</reference>
<evidence type="ECO:0000313" key="3">
    <source>
        <dbReference type="Proteomes" id="UP000031594"/>
    </source>
</evidence>
<name>A0A0C1RLW2_9BACT</name>
<protein>
    <submittedName>
        <fullName evidence="2">Uncharacterized protein</fullName>
    </submittedName>
</protein>
<dbReference type="PANTHER" id="PTHR35567">
    <property type="entry name" value="MALATE DEHYDROGENASE (AFU_ORTHOLOGUE AFUA_2G13800)"/>
    <property type="match status" value="1"/>
</dbReference>
<accession>A0A0C1RLW2</accession>
<dbReference type="Pfam" id="PF11937">
    <property type="entry name" value="DUF3455"/>
    <property type="match status" value="1"/>
</dbReference>
<reference evidence="4" key="3">
    <citation type="submission" date="2019-03" db="EMBL/GenBank/DDBJ databases">
        <title>Complete genome of Methylacidiphilum kamchatkense Kam1.</title>
        <authorList>
            <person name="Kruse T."/>
            <person name="Murarilal Ratnadevi C."/>
            <person name="Erikstad H.-A."/>
            <person name="Birkeland N.-K."/>
        </authorList>
    </citation>
    <scope>NUCLEOTIDE SEQUENCE [LARGE SCALE GENOMIC DNA]</scope>
    <source>
        <strain evidence="4">kam1</strain>
    </source>
</reference>
<reference evidence="1 3" key="1">
    <citation type="submission" date="2014-08" db="EMBL/GenBank/DDBJ databases">
        <title>Methylacidiphilum kamchatkense strain Kam1 draft genome sequence.</title>
        <authorList>
            <person name="Birkeland N.-K."/>
            <person name="Erikstad H.A."/>
        </authorList>
    </citation>
    <scope>NUCLEOTIDE SEQUENCE [LARGE SCALE GENOMIC DNA]</scope>
    <source>
        <strain evidence="1 3">Kam1</strain>
    </source>
</reference>
<keyword evidence="3" id="KW-1185">Reference proteome</keyword>
<dbReference type="OrthoDB" id="193535at2"/>
<dbReference type="KEGG" id="mkc:kam1_1838"/>
<dbReference type="Proteomes" id="UP000031594">
    <property type="component" value="Unassembled WGS sequence"/>
</dbReference>
<dbReference type="STRING" id="1202785.A946_03165"/>
<dbReference type="Proteomes" id="UP000315925">
    <property type="component" value="Chromosome"/>
</dbReference>
<gene>
    <name evidence="1" type="ORF">A946_03165</name>
    <name evidence="2" type="ORF">kam1_1838</name>
</gene>
<dbReference type="EMBL" id="JQNX01000002">
    <property type="protein sequence ID" value="KIE59047.1"/>
    <property type="molecule type" value="Genomic_DNA"/>
</dbReference>
<dbReference type="InterPro" id="IPR021851">
    <property type="entry name" value="DUF3455"/>
</dbReference>
<evidence type="ECO:0000313" key="4">
    <source>
        <dbReference type="Proteomes" id="UP000315925"/>
    </source>
</evidence>